<feature type="transmembrane region" description="Helical" evidence="8">
    <location>
        <begin position="135"/>
        <end position="157"/>
    </location>
</feature>
<dbReference type="InterPro" id="IPR052017">
    <property type="entry name" value="TSUP"/>
</dbReference>
<comment type="similarity">
    <text evidence="2 8">Belongs to the 4-toluene sulfonate uptake permease (TSUP) (TC 2.A.102) family.</text>
</comment>
<evidence type="ECO:0000256" key="4">
    <source>
        <dbReference type="ARBA" id="ARBA00022475"/>
    </source>
</evidence>
<comment type="subcellular location">
    <subcellularLocation>
        <location evidence="1 8">Cell membrane</location>
        <topology evidence="1 8">Multi-pass membrane protein</topology>
    </subcellularLocation>
</comment>
<sequence>MNLQTVVSIFLSFFFAAFLKGITGLGFSTICLPTMATFLDPKIAIPLVIVPSLSSNLLVMAQTGKFQDALSNFWPIYVSTFPGLLLGVYVLNSIEGTISRAILGAILFFYALWALRSKSIILSEKMRTWLTVPVGLTTGVINGITGSQIMPILPFLLALDLNKETFVQAINLSFTLSSMIMLFLLGKIGLLQPSLLGIAVVGILPVAIGINLGSRLRKRLPEEKFRTVVLLFLLVVTS</sequence>
<keyword evidence="5 8" id="KW-0812">Transmembrane</keyword>
<name>A0A3N6QJE8_9CYAN</name>
<dbReference type="RefSeq" id="WP_124143908.1">
    <property type="nucleotide sequence ID" value="NZ_CAWOKI010000373.1"/>
</dbReference>
<keyword evidence="7 8" id="KW-0472">Membrane</keyword>
<protein>
    <recommendedName>
        <fullName evidence="8">Probable membrane transporter protein</fullName>
    </recommendedName>
</protein>
<dbReference type="OrthoDB" id="9800873at2"/>
<accession>A0A3N6QJE8</accession>
<feature type="transmembrane region" description="Helical" evidence="8">
    <location>
        <begin position="195"/>
        <end position="214"/>
    </location>
</feature>
<dbReference type="PANTHER" id="PTHR30269:SF32">
    <property type="entry name" value="MEMBRANE TRANSPORTER PROTEIN-RELATED"/>
    <property type="match status" value="1"/>
</dbReference>
<dbReference type="PANTHER" id="PTHR30269">
    <property type="entry name" value="TRANSMEMBRANE PROTEIN YFCA"/>
    <property type="match status" value="1"/>
</dbReference>
<keyword evidence="6 8" id="KW-1133">Transmembrane helix</keyword>
<feature type="transmembrane region" description="Helical" evidence="8">
    <location>
        <begin position="98"/>
        <end position="115"/>
    </location>
</feature>
<dbReference type="GO" id="GO:0005886">
    <property type="term" value="C:plasma membrane"/>
    <property type="evidence" value="ECO:0007669"/>
    <property type="project" value="UniProtKB-SubCell"/>
</dbReference>
<evidence type="ECO:0000313" key="9">
    <source>
        <dbReference type="EMBL" id="RQH42349.1"/>
    </source>
</evidence>
<evidence type="ECO:0000256" key="5">
    <source>
        <dbReference type="ARBA" id="ARBA00022692"/>
    </source>
</evidence>
<gene>
    <name evidence="9" type="ORF">D5R40_14235</name>
</gene>
<evidence type="ECO:0000256" key="2">
    <source>
        <dbReference type="ARBA" id="ARBA00009142"/>
    </source>
</evidence>
<keyword evidence="10" id="KW-1185">Reference proteome</keyword>
<evidence type="ECO:0000256" key="6">
    <source>
        <dbReference type="ARBA" id="ARBA00022989"/>
    </source>
</evidence>
<evidence type="ECO:0000256" key="3">
    <source>
        <dbReference type="ARBA" id="ARBA00022448"/>
    </source>
</evidence>
<evidence type="ECO:0000256" key="7">
    <source>
        <dbReference type="ARBA" id="ARBA00023136"/>
    </source>
</evidence>
<feature type="transmembrane region" description="Helical" evidence="8">
    <location>
        <begin position="43"/>
        <end position="61"/>
    </location>
</feature>
<evidence type="ECO:0000256" key="8">
    <source>
        <dbReference type="RuleBase" id="RU363041"/>
    </source>
</evidence>
<feature type="transmembrane region" description="Helical" evidence="8">
    <location>
        <begin position="6"/>
        <end position="31"/>
    </location>
</feature>
<keyword evidence="3" id="KW-0813">Transport</keyword>
<organism evidence="9 10">
    <name type="scientific">Okeania hirsuta</name>
    <dbReference type="NCBI Taxonomy" id="1458930"/>
    <lineage>
        <taxon>Bacteria</taxon>
        <taxon>Bacillati</taxon>
        <taxon>Cyanobacteriota</taxon>
        <taxon>Cyanophyceae</taxon>
        <taxon>Oscillatoriophycideae</taxon>
        <taxon>Oscillatoriales</taxon>
        <taxon>Microcoleaceae</taxon>
        <taxon>Okeania</taxon>
    </lineage>
</organism>
<dbReference type="InterPro" id="IPR002781">
    <property type="entry name" value="TM_pro_TauE-like"/>
</dbReference>
<feature type="transmembrane region" description="Helical" evidence="8">
    <location>
        <begin position="73"/>
        <end position="91"/>
    </location>
</feature>
<proteinExistence type="inferred from homology"/>
<dbReference type="Pfam" id="PF01925">
    <property type="entry name" value="TauE"/>
    <property type="match status" value="1"/>
</dbReference>
<comment type="caution">
    <text evidence="9">The sequence shown here is derived from an EMBL/GenBank/DDBJ whole genome shotgun (WGS) entry which is preliminary data.</text>
</comment>
<evidence type="ECO:0000313" key="10">
    <source>
        <dbReference type="Proteomes" id="UP000269154"/>
    </source>
</evidence>
<dbReference type="EMBL" id="RCBY01000071">
    <property type="protein sequence ID" value="RQH42349.1"/>
    <property type="molecule type" value="Genomic_DNA"/>
</dbReference>
<evidence type="ECO:0000256" key="1">
    <source>
        <dbReference type="ARBA" id="ARBA00004651"/>
    </source>
</evidence>
<dbReference type="AlphaFoldDB" id="A0A3N6QJE8"/>
<reference evidence="9 10" key="1">
    <citation type="journal article" date="2018" name="ACS Chem. Biol.">
        <title>Ketoreductase domain dysfunction expands chemodiversity: malyngamide biosynthesis in the cyanobacterium Okeania hirsuta.</title>
        <authorList>
            <person name="Moss N.A."/>
            <person name="Leao T."/>
            <person name="Rankin M."/>
            <person name="McCullough T.M."/>
            <person name="Qu P."/>
            <person name="Korobeynikov A."/>
            <person name="Smith J.L."/>
            <person name="Gerwick L."/>
            <person name="Gerwick W.H."/>
        </authorList>
    </citation>
    <scope>NUCLEOTIDE SEQUENCE [LARGE SCALE GENOMIC DNA]</scope>
    <source>
        <strain evidence="9 10">PAB10Feb10-1</strain>
    </source>
</reference>
<keyword evidence="4 8" id="KW-1003">Cell membrane</keyword>
<dbReference type="Proteomes" id="UP000269154">
    <property type="component" value="Unassembled WGS sequence"/>
</dbReference>